<dbReference type="InterPro" id="IPR036691">
    <property type="entry name" value="Endo/exonu/phosph_ase_sf"/>
</dbReference>
<dbReference type="SUPFAM" id="SSF56219">
    <property type="entry name" value="DNase I-like"/>
    <property type="match status" value="1"/>
</dbReference>
<dbReference type="Proteomes" id="UP000410492">
    <property type="component" value="Unassembled WGS sequence"/>
</dbReference>
<reference evidence="1 2" key="1">
    <citation type="submission" date="2019-01" db="EMBL/GenBank/DDBJ databases">
        <authorList>
            <person name="Sayadi A."/>
        </authorList>
    </citation>
    <scope>NUCLEOTIDE SEQUENCE [LARGE SCALE GENOMIC DNA]</scope>
</reference>
<evidence type="ECO:0000313" key="1">
    <source>
        <dbReference type="EMBL" id="VEN40441.1"/>
    </source>
</evidence>
<gene>
    <name evidence="1" type="ORF">CALMAC_LOCUS4602</name>
</gene>
<sequence length="84" mass="10081">MSRQISLGYWNAESIKTDTRFGKIKRFLKQKNPDIVAITETWLTKEETDDKKELDGYKLIRKDRNHAVAEITWLEKRVQTDRRK</sequence>
<protein>
    <recommendedName>
        <fullName evidence="3">Endonuclease/exonuclease/phosphatase domain-containing protein</fullName>
    </recommendedName>
</protein>
<proteinExistence type="predicted"/>
<accession>A0A653BYY1</accession>
<dbReference type="AlphaFoldDB" id="A0A653BYY1"/>
<evidence type="ECO:0000313" key="2">
    <source>
        <dbReference type="Proteomes" id="UP000410492"/>
    </source>
</evidence>
<organism evidence="1 2">
    <name type="scientific">Callosobruchus maculatus</name>
    <name type="common">Southern cowpea weevil</name>
    <name type="synonym">Pulse bruchid</name>
    <dbReference type="NCBI Taxonomy" id="64391"/>
    <lineage>
        <taxon>Eukaryota</taxon>
        <taxon>Metazoa</taxon>
        <taxon>Ecdysozoa</taxon>
        <taxon>Arthropoda</taxon>
        <taxon>Hexapoda</taxon>
        <taxon>Insecta</taxon>
        <taxon>Pterygota</taxon>
        <taxon>Neoptera</taxon>
        <taxon>Endopterygota</taxon>
        <taxon>Coleoptera</taxon>
        <taxon>Polyphaga</taxon>
        <taxon>Cucujiformia</taxon>
        <taxon>Chrysomeloidea</taxon>
        <taxon>Chrysomelidae</taxon>
        <taxon>Bruchinae</taxon>
        <taxon>Bruchini</taxon>
        <taxon>Callosobruchus</taxon>
    </lineage>
</organism>
<dbReference type="Gene3D" id="3.60.10.10">
    <property type="entry name" value="Endonuclease/exonuclease/phosphatase"/>
    <property type="match status" value="1"/>
</dbReference>
<dbReference type="OrthoDB" id="416454at2759"/>
<evidence type="ECO:0008006" key="3">
    <source>
        <dbReference type="Google" id="ProtNLM"/>
    </source>
</evidence>
<keyword evidence="2" id="KW-1185">Reference proteome</keyword>
<dbReference type="EMBL" id="CAACVG010006536">
    <property type="protein sequence ID" value="VEN40441.1"/>
    <property type="molecule type" value="Genomic_DNA"/>
</dbReference>
<name>A0A653BYY1_CALMS</name>